<evidence type="ECO:0000313" key="2">
    <source>
        <dbReference type="Proteomes" id="UP000823388"/>
    </source>
</evidence>
<dbReference type="EMBL" id="CM029039">
    <property type="protein sequence ID" value="KAG2647233.1"/>
    <property type="molecule type" value="Genomic_DNA"/>
</dbReference>
<keyword evidence="2" id="KW-1185">Reference proteome</keyword>
<comment type="caution">
    <text evidence="1">The sequence shown here is derived from an EMBL/GenBank/DDBJ whole genome shotgun (WGS) entry which is preliminary data.</text>
</comment>
<name>A0A8T0WRC1_PANVG</name>
<sequence length="48" mass="5258">MEVRSQRAFQSYGVPNEMEMIASPARSDTGRCFPRIEGAVLLGFGVPV</sequence>
<gene>
    <name evidence="1" type="ORF">PVAP13_2KG595700</name>
</gene>
<reference evidence="1" key="1">
    <citation type="submission" date="2020-05" db="EMBL/GenBank/DDBJ databases">
        <title>WGS assembly of Panicum virgatum.</title>
        <authorList>
            <person name="Lovell J.T."/>
            <person name="Jenkins J."/>
            <person name="Shu S."/>
            <person name="Juenger T.E."/>
            <person name="Schmutz J."/>
        </authorList>
    </citation>
    <scope>NUCLEOTIDE SEQUENCE</scope>
    <source>
        <strain evidence="1">AP13</strain>
    </source>
</reference>
<dbReference type="AlphaFoldDB" id="A0A8T0WRC1"/>
<evidence type="ECO:0000313" key="1">
    <source>
        <dbReference type="EMBL" id="KAG2647233.1"/>
    </source>
</evidence>
<accession>A0A8T0WRC1</accession>
<proteinExistence type="predicted"/>
<organism evidence="1 2">
    <name type="scientific">Panicum virgatum</name>
    <name type="common">Blackwell switchgrass</name>
    <dbReference type="NCBI Taxonomy" id="38727"/>
    <lineage>
        <taxon>Eukaryota</taxon>
        <taxon>Viridiplantae</taxon>
        <taxon>Streptophyta</taxon>
        <taxon>Embryophyta</taxon>
        <taxon>Tracheophyta</taxon>
        <taxon>Spermatophyta</taxon>
        <taxon>Magnoliopsida</taxon>
        <taxon>Liliopsida</taxon>
        <taxon>Poales</taxon>
        <taxon>Poaceae</taxon>
        <taxon>PACMAD clade</taxon>
        <taxon>Panicoideae</taxon>
        <taxon>Panicodae</taxon>
        <taxon>Paniceae</taxon>
        <taxon>Panicinae</taxon>
        <taxon>Panicum</taxon>
        <taxon>Panicum sect. Hiantes</taxon>
    </lineage>
</organism>
<dbReference type="Proteomes" id="UP000823388">
    <property type="component" value="Chromosome 2K"/>
</dbReference>
<protein>
    <submittedName>
        <fullName evidence="1">Uncharacterized protein</fullName>
    </submittedName>
</protein>